<name>A0A645DNP0_9ZZZZ</name>
<accession>A0A645DNP0</accession>
<sequence length="181" mass="19470">MVDQVRAHADHVHIEFPEEFEVMHEVFDCLPRQADHDAGADLVAGFAQPPQGVDPVGVAVNGVGGMEFRVQLRVGAFDPQQIAVRSGVEPAAVSLRRLFAERKRDAEPSAVDLLDAADGRFDEIDPLRIAPLAALEDDRTVTELRRQPGGGKNLLQGHGETPDFSVAATDAAIETVFAADV</sequence>
<dbReference type="AlphaFoldDB" id="A0A645DNP0"/>
<dbReference type="EMBL" id="VSSQ01038197">
    <property type="protein sequence ID" value="MPM91084.1"/>
    <property type="molecule type" value="Genomic_DNA"/>
</dbReference>
<gene>
    <name evidence="1" type="ORF">SDC9_138210</name>
</gene>
<proteinExistence type="predicted"/>
<reference evidence="1" key="1">
    <citation type="submission" date="2019-08" db="EMBL/GenBank/DDBJ databases">
        <authorList>
            <person name="Kucharzyk K."/>
            <person name="Murdoch R.W."/>
            <person name="Higgins S."/>
            <person name="Loffler F."/>
        </authorList>
    </citation>
    <scope>NUCLEOTIDE SEQUENCE</scope>
</reference>
<organism evidence="1">
    <name type="scientific">bioreactor metagenome</name>
    <dbReference type="NCBI Taxonomy" id="1076179"/>
    <lineage>
        <taxon>unclassified sequences</taxon>
        <taxon>metagenomes</taxon>
        <taxon>ecological metagenomes</taxon>
    </lineage>
</organism>
<evidence type="ECO:0000313" key="1">
    <source>
        <dbReference type="EMBL" id="MPM91084.1"/>
    </source>
</evidence>
<protein>
    <submittedName>
        <fullName evidence="1">Uncharacterized protein</fullName>
    </submittedName>
</protein>
<comment type="caution">
    <text evidence="1">The sequence shown here is derived from an EMBL/GenBank/DDBJ whole genome shotgun (WGS) entry which is preliminary data.</text>
</comment>